<keyword evidence="2 4" id="KW-0238">DNA-binding</keyword>
<keyword evidence="3 4" id="KW-0539">Nucleus</keyword>
<evidence type="ECO:0000259" key="5">
    <source>
        <dbReference type="PROSITE" id="PS50118"/>
    </source>
</evidence>
<dbReference type="InterPro" id="IPR036910">
    <property type="entry name" value="HMG_box_dom_sf"/>
</dbReference>
<evidence type="ECO:0000256" key="4">
    <source>
        <dbReference type="PROSITE-ProRule" id="PRU00267"/>
    </source>
</evidence>
<sequence>MCEVLRKMDFSPNFEVLSIEPHYYKDKPQRKSPKTQKQPNPYFLFCQEKRTQLHTQFPNVSSREITQMLAQEWKSLSTIEKQKYSDQYHKNMEKAQVDKEKKHQIFLQIPVGNNQFMTIPAFVNE</sequence>
<comment type="subcellular location">
    <subcellularLocation>
        <location evidence="1">Nucleus</location>
    </subcellularLocation>
</comment>
<keyword evidence="7" id="KW-1185">Reference proteome</keyword>
<evidence type="ECO:0000313" key="6">
    <source>
        <dbReference type="EMBL" id="KAK8866320.1"/>
    </source>
</evidence>
<dbReference type="SUPFAM" id="SSF47095">
    <property type="entry name" value="HMG-box"/>
    <property type="match status" value="1"/>
</dbReference>
<feature type="domain" description="HMG box" evidence="5">
    <location>
        <begin position="35"/>
        <end position="103"/>
    </location>
</feature>
<name>A0ABR2IN34_9EUKA</name>
<dbReference type="PROSITE" id="PS50118">
    <property type="entry name" value="HMG_BOX_2"/>
    <property type="match status" value="1"/>
</dbReference>
<dbReference type="Proteomes" id="UP001470230">
    <property type="component" value="Unassembled WGS sequence"/>
</dbReference>
<organism evidence="6 7">
    <name type="scientific">Tritrichomonas musculus</name>
    <dbReference type="NCBI Taxonomy" id="1915356"/>
    <lineage>
        <taxon>Eukaryota</taxon>
        <taxon>Metamonada</taxon>
        <taxon>Parabasalia</taxon>
        <taxon>Tritrichomonadida</taxon>
        <taxon>Tritrichomonadidae</taxon>
        <taxon>Tritrichomonas</taxon>
    </lineage>
</organism>
<evidence type="ECO:0000313" key="7">
    <source>
        <dbReference type="Proteomes" id="UP001470230"/>
    </source>
</evidence>
<dbReference type="Pfam" id="PF00505">
    <property type="entry name" value="HMG_box"/>
    <property type="match status" value="1"/>
</dbReference>
<dbReference type="SMART" id="SM00398">
    <property type="entry name" value="HMG"/>
    <property type="match status" value="1"/>
</dbReference>
<dbReference type="InterPro" id="IPR050342">
    <property type="entry name" value="HMGB"/>
</dbReference>
<feature type="DNA-binding region" description="HMG box" evidence="4">
    <location>
        <begin position="35"/>
        <end position="103"/>
    </location>
</feature>
<reference evidence="6 7" key="1">
    <citation type="submission" date="2024-04" db="EMBL/GenBank/DDBJ databases">
        <title>Tritrichomonas musculus Genome.</title>
        <authorList>
            <person name="Alves-Ferreira E."/>
            <person name="Grigg M."/>
            <person name="Lorenzi H."/>
            <person name="Galac M."/>
        </authorList>
    </citation>
    <scope>NUCLEOTIDE SEQUENCE [LARGE SCALE GENOMIC DNA]</scope>
    <source>
        <strain evidence="6 7">EAF2021</strain>
    </source>
</reference>
<dbReference type="CDD" id="cd00084">
    <property type="entry name" value="HMG-box_SF"/>
    <property type="match status" value="1"/>
</dbReference>
<evidence type="ECO:0000256" key="2">
    <source>
        <dbReference type="ARBA" id="ARBA00023125"/>
    </source>
</evidence>
<dbReference type="InterPro" id="IPR009071">
    <property type="entry name" value="HMG_box_dom"/>
</dbReference>
<dbReference type="Gene3D" id="1.10.30.10">
    <property type="entry name" value="High mobility group box domain"/>
    <property type="match status" value="1"/>
</dbReference>
<dbReference type="PANTHER" id="PTHR48112">
    <property type="entry name" value="HIGH MOBILITY GROUP PROTEIN DSP1"/>
    <property type="match status" value="1"/>
</dbReference>
<accession>A0ABR2IN34</accession>
<dbReference type="PANTHER" id="PTHR48112:SF32">
    <property type="entry name" value="HIGH MOBILITY GROUP PROTEIN B3"/>
    <property type="match status" value="1"/>
</dbReference>
<proteinExistence type="predicted"/>
<protein>
    <submittedName>
        <fullName evidence="6">Non-histone protein</fullName>
    </submittedName>
</protein>
<evidence type="ECO:0000256" key="1">
    <source>
        <dbReference type="ARBA" id="ARBA00004123"/>
    </source>
</evidence>
<evidence type="ECO:0000256" key="3">
    <source>
        <dbReference type="ARBA" id="ARBA00023242"/>
    </source>
</evidence>
<gene>
    <name evidence="6" type="ORF">M9Y10_009281</name>
</gene>
<comment type="caution">
    <text evidence="6">The sequence shown here is derived from an EMBL/GenBank/DDBJ whole genome shotgun (WGS) entry which is preliminary data.</text>
</comment>
<dbReference type="EMBL" id="JAPFFF010000015">
    <property type="protein sequence ID" value="KAK8866320.1"/>
    <property type="molecule type" value="Genomic_DNA"/>
</dbReference>